<sequence>MEPSADRKRTNAGQETADEPTNPGDNDTLSQEGRSKPLPLLPEESESHSQRDGAALGLWFSSLLGEYRDRGRLEICEGTITVEIPIWTLQDVDYPLVSYYRSYLGTLPSCGSLTVSSLPLGGRPRKQSRNFIRGESGDWPASHPASSPSPVYIHNMDSTKKDMTQREVGCSSWFPGGSVPAPGRSTPTGESCERQVAELPAGSAADMATAEERMDWGVYGPDPSTRSKGPSGAATVPDSQDTVLMVSDSENKDSVGVRGPGPRIISNARLPRELRLRVVDGDIVNSSVTAVETSDVPIVIDSSEMRSSVSGFSHVGRCCCDPW</sequence>
<evidence type="ECO:0000313" key="3">
    <source>
        <dbReference type="Proteomes" id="UP000007755"/>
    </source>
</evidence>
<accession>F4WAA6</accession>
<feature type="region of interest" description="Disordered" evidence="1">
    <location>
        <begin position="216"/>
        <end position="237"/>
    </location>
</feature>
<evidence type="ECO:0000313" key="2">
    <source>
        <dbReference type="EMBL" id="EGI68858.1"/>
    </source>
</evidence>
<name>F4WAA6_ACREC</name>
<feature type="compositionally biased region" description="Polar residues" evidence="1">
    <location>
        <begin position="23"/>
        <end position="32"/>
    </location>
</feature>
<dbReference type="InParanoid" id="F4WAA6"/>
<dbReference type="EMBL" id="GL888047">
    <property type="protein sequence ID" value="EGI68858.1"/>
    <property type="molecule type" value="Genomic_DNA"/>
</dbReference>
<protein>
    <submittedName>
        <fullName evidence="2">Uncharacterized protein</fullName>
    </submittedName>
</protein>
<feature type="region of interest" description="Disordered" evidence="1">
    <location>
        <begin position="1"/>
        <end position="52"/>
    </location>
</feature>
<keyword evidence="3" id="KW-1185">Reference proteome</keyword>
<dbReference type="Proteomes" id="UP000007755">
    <property type="component" value="Unassembled WGS sequence"/>
</dbReference>
<evidence type="ECO:0000256" key="1">
    <source>
        <dbReference type="SAM" id="MobiDB-lite"/>
    </source>
</evidence>
<reference evidence="2" key="1">
    <citation type="submission" date="2011-02" db="EMBL/GenBank/DDBJ databases">
        <title>The genome of the leaf-cutting ant Acromyrmex echinatior suggests key adaptations to social evolution and fungus farming.</title>
        <authorList>
            <person name="Nygaard S."/>
            <person name="Zhang G."/>
        </authorList>
    </citation>
    <scope>NUCLEOTIDE SEQUENCE</scope>
</reference>
<dbReference type="AlphaFoldDB" id="F4WAA6"/>
<organism evidence="3">
    <name type="scientific">Acromyrmex echinatior</name>
    <name type="common">Panamanian leafcutter ant</name>
    <name type="synonym">Acromyrmex octospinosus echinatior</name>
    <dbReference type="NCBI Taxonomy" id="103372"/>
    <lineage>
        <taxon>Eukaryota</taxon>
        <taxon>Metazoa</taxon>
        <taxon>Ecdysozoa</taxon>
        <taxon>Arthropoda</taxon>
        <taxon>Hexapoda</taxon>
        <taxon>Insecta</taxon>
        <taxon>Pterygota</taxon>
        <taxon>Neoptera</taxon>
        <taxon>Endopterygota</taxon>
        <taxon>Hymenoptera</taxon>
        <taxon>Apocrita</taxon>
        <taxon>Aculeata</taxon>
        <taxon>Formicoidea</taxon>
        <taxon>Formicidae</taxon>
        <taxon>Myrmicinae</taxon>
        <taxon>Acromyrmex</taxon>
    </lineage>
</organism>
<proteinExistence type="predicted"/>
<gene>
    <name evidence="2" type="ORF">G5I_02436</name>
</gene>